<reference evidence="8" key="1">
    <citation type="submission" date="2021-06" db="EMBL/GenBank/DDBJ databases">
        <title>Complete genome sequence of Nocardioides sp. G188.</title>
        <authorList>
            <person name="Im W.-T."/>
        </authorList>
    </citation>
    <scope>NUCLEOTIDE SEQUENCE</scope>
    <source>
        <strain evidence="8">G188</strain>
    </source>
</reference>
<dbReference type="Pfam" id="PF14759">
    <property type="entry name" value="Reductase_C"/>
    <property type="match status" value="1"/>
</dbReference>
<feature type="compositionally biased region" description="Basic and acidic residues" evidence="5">
    <location>
        <begin position="528"/>
        <end position="543"/>
    </location>
</feature>
<accession>A0A975T1S3</accession>
<evidence type="ECO:0000256" key="5">
    <source>
        <dbReference type="SAM" id="MobiDB-lite"/>
    </source>
</evidence>
<feature type="domain" description="Reductase C-terminal" evidence="7">
    <location>
        <begin position="423"/>
        <end position="494"/>
    </location>
</feature>
<evidence type="ECO:0000313" key="8">
    <source>
        <dbReference type="EMBL" id="QWZ10030.1"/>
    </source>
</evidence>
<dbReference type="RefSeq" id="WP_216941876.1">
    <property type="nucleotide sequence ID" value="NZ_CP077062.1"/>
</dbReference>
<dbReference type="Proteomes" id="UP000683575">
    <property type="component" value="Chromosome"/>
</dbReference>
<evidence type="ECO:0000259" key="7">
    <source>
        <dbReference type="Pfam" id="PF14759"/>
    </source>
</evidence>
<feature type="region of interest" description="Disordered" evidence="5">
    <location>
        <begin position="62"/>
        <end position="83"/>
    </location>
</feature>
<dbReference type="GO" id="GO:0005737">
    <property type="term" value="C:cytoplasm"/>
    <property type="evidence" value="ECO:0007669"/>
    <property type="project" value="TreeGrafter"/>
</dbReference>
<sequence length="560" mass="59457">MRVVVDLARCQGYGQCVFLAPEVFSMDGEEALFYDLGPDEAQRTKVLRAAAACPVQALQVEGKDVEPGRASHDEAREDRAADRGSDRVFLRSGRVVVVGASLAGLRGAEMLRAEGFEGSLTVIGDEPYEPYDRPPLSKQVLAGRIPADGTALPRLRDIAATWRLGTAATGLDMMAKRVLLADGQEVPFDRLLIATGVRARPWPDEDEAALEGVISVRTRDDGARLRELVAAGPRRVLIIGAGFAGSEAASVCRSLGLPVTVVEAGDAPLVGALGSVVGRIAAGLQREHGVDLRCGVTVTSLDGDPAGRLRRAHLSDGSVLDVDVAVAALGGIRNVEWLRGSGLAAGVWGVACDAGCRAFDVNGLVTDDVFVAGDVARAPHPLFGYEFLALEHWGNAVAEAEIAAHNMVHAETGRWPHLAVPEFWSSQFGVNIKSVGVPSLADEVVVTQGSVESRRFVAAYGFQGRIIGAVSFDHALWLDFYKDLIEEAAPFPPAFPMVGGDGMRATPAGFPAPSVPTHDATVVVTGHEPSERRAAYVRQRRDASPTPLRAFRQAQPRKPG</sequence>
<dbReference type="InterPro" id="IPR050446">
    <property type="entry name" value="FAD-oxidoreductase/Apoptosis"/>
</dbReference>
<keyword evidence="4" id="KW-0560">Oxidoreductase</keyword>
<dbReference type="InterPro" id="IPR028202">
    <property type="entry name" value="Reductase_C"/>
</dbReference>
<evidence type="ECO:0000259" key="6">
    <source>
        <dbReference type="Pfam" id="PF07992"/>
    </source>
</evidence>
<name>A0A975T1S3_9ACTN</name>
<dbReference type="PANTHER" id="PTHR43557">
    <property type="entry name" value="APOPTOSIS-INDUCING FACTOR 1"/>
    <property type="match status" value="1"/>
</dbReference>
<evidence type="ECO:0000256" key="3">
    <source>
        <dbReference type="ARBA" id="ARBA00022827"/>
    </source>
</evidence>
<dbReference type="PANTHER" id="PTHR43557:SF2">
    <property type="entry name" value="RIESKE DOMAIN-CONTAINING PROTEIN-RELATED"/>
    <property type="match status" value="1"/>
</dbReference>
<dbReference type="AlphaFoldDB" id="A0A975T1S3"/>
<keyword evidence="2" id="KW-0285">Flavoprotein</keyword>
<dbReference type="InterPro" id="IPR023753">
    <property type="entry name" value="FAD/NAD-binding_dom"/>
</dbReference>
<comment type="cofactor">
    <cofactor evidence="1">
        <name>FAD</name>
        <dbReference type="ChEBI" id="CHEBI:57692"/>
    </cofactor>
</comment>
<protein>
    <submittedName>
        <fullName evidence="8">FAD-dependent oxidoreductase</fullName>
    </submittedName>
</protein>
<feature type="domain" description="FAD/NAD(P)-binding" evidence="6">
    <location>
        <begin position="94"/>
        <end position="400"/>
    </location>
</feature>
<dbReference type="Pfam" id="PF07992">
    <property type="entry name" value="Pyr_redox_2"/>
    <property type="match status" value="1"/>
</dbReference>
<keyword evidence="3" id="KW-0274">FAD</keyword>
<keyword evidence="9" id="KW-1185">Reference proteome</keyword>
<evidence type="ECO:0000313" key="9">
    <source>
        <dbReference type="Proteomes" id="UP000683575"/>
    </source>
</evidence>
<dbReference type="KEGG" id="nps:KRR39_10015"/>
<feature type="region of interest" description="Disordered" evidence="5">
    <location>
        <begin position="527"/>
        <end position="560"/>
    </location>
</feature>
<evidence type="ECO:0000256" key="2">
    <source>
        <dbReference type="ARBA" id="ARBA00022630"/>
    </source>
</evidence>
<dbReference type="GO" id="GO:0016651">
    <property type="term" value="F:oxidoreductase activity, acting on NAD(P)H"/>
    <property type="evidence" value="ECO:0007669"/>
    <property type="project" value="TreeGrafter"/>
</dbReference>
<dbReference type="EMBL" id="CP077062">
    <property type="protein sequence ID" value="QWZ10030.1"/>
    <property type="molecule type" value="Genomic_DNA"/>
</dbReference>
<evidence type="ECO:0000256" key="1">
    <source>
        <dbReference type="ARBA" id="ARBA00001974"/>
    </source>
</evidence>
<evidence type="ECO:0000256" key="4">
    <source>
        <dbReference type="ARBA" id="ARBA00023002"/>
    </source>
</evidence>
<dbReference type="Pfam" id="PF13370">
    <property type="entry name" value="Fer4_13"/>
    <property type="match status" value="1"/>
</dbReference>
<gene>
    <name evidence="8" type="ORF">KRR39_10015</name>
</gene>
<proteinExistence type="predicted"/>
<organism evidence="8 9">
    <name type="scientific">Nocardioides panacis</name>
    <dbReference type="NCBI Taxonomy" id="2849501"/>
    <lineage>
        <taxon>Bacteria</taxon>
        <taxon>Bacillati</taxon>
        <taxon>Actinomycetota</taxon>
        <taxon>Actinomycetes</taxon>
        <taxon>Propionibacteriales</taxon>
        <taxon>Nocardioidaceae</taxon>
        <taxon>Nocardioides</taxon>
    </lineage>
</organism>